<dbReference type="InterPro" id="IPR029063">
    <property type="entry name" value="SAM-dependent_MTases_sf"/>
</dbReference>
<dbReference type="EMBL" id="CAUJNA010000602">
    <property type="protein sequence ID" value="CAJ1379160.1"/>
    <property type="molecule type" value="Genomic_DNA"/>
</dbReference>
<evidence type="ECO:0000313" key="4">
    <source>
        <dbReference type="Proteomes" id="UP001178507"/>
    </source>
</evidence>
<keyword evidence="4" id="KW-1185">Reference proteome</keyword>
<feature type="signal peptide" evidence="1">
    <location>
        <begin position="1"/>
        <end position="17"/>
    </location>
</feature>
<comment type="caution">
    <text evidence="3">The sequence shown here is derived from an EMBL/GenBank/DDBJ whole genome shotgun (WGS) entry which is preliminary data.</text>
</comment>
<dbReference type="Proteomes" id="UP001178507">
    <property type="component" value="Unassembled WGS sequence"/>
</dbReference>
<dbReference type="InterPro" id="IPR006342">
    <property type="entry name" value="FkbM_mtfrase"/>
</dbReference>
<name>A0AA36I182_9DINO</name>
<proteinExistence type="predicted"/>
<dbReference type="Pfam" id="PF05050">
    <property type="entry name" value="Methyltransf_21"/>
    <property type="match status" value="1"/>
</dbReference>
<evidence type="ECO:0000313" key="3">
    <source>
        <dbReference type="EMBL" id="CAJ1379160.1"/>
    </source>
</evidence>
<dbReference type="NCBIfam" id="TIGR01444">
    <property type="entry name" value="fkbM_fam"/>
    <property type="match status" value="1"/>
</dbReference>
<evidence type="ECO:0000259" key="2">
    <source>
        <dbReference type="Pfam" id="PF05050"/>
    </source>
</evidence>
<dbReference type="AlphaFoldDB" id="A0AA36I182"/>
<evidence type="ECO:0000256" key="1">
    <source>
        <dbReference type="SAM" id="SignalP"/>
    </source>
</evidence>
<sequence>MALAALLAVSGAGSVGSEIVPAEWSCRRQPQVTAEAMRELKAKVGRLAENTGLPAIIYEGDKYTLVYRDFLMQNECPAARWTVELLAAQLAAQRLRAAAEASAAEAAEALAWGLGPGPEALKVLFRPNRVVLFQALLWGSGATWPAVARGNWGTFALLASLSREFQRLLGGEGEDAGYLLPMLRERLLKDSKELEHAEQLPDLLAANLELLRSVNRSDSSWPSLAKTARHVEDSLRDWSRRALMSGLQVGTVVALLLQGGAFWRALDALLLPDYVQLCLPQALNTLEVPPESSPCRLRHCRHFWGASSLQAAQVNWTEAIFKVEPRRRLLSDNLRSDCRLTCSPRVLQVLQAAQSLPRFRYVDVGAAMGDCMMVASFFLSQRLTGVSFEPLPGHAQSARKTFMLNGRRNLRLRWQALGRQSGRIQGQVFHGGFGHQVKGTPLSVPSTTLDKALSSLRGEFIDLLTIFVNHWEADVLDGASTLLRRKQIGCVLVCSYGFANFTSAAAERLLGFGYAVAGLTHGLVRGCPPSDVGCCDEPFFRWWQRVESGRSARIPVLENLTIEEAGEKKVARGFTTSELEAAVQLWSHAAKEEECAVCLQLSSRPLPRAQSCLSERA</sequence>
<feature type="chain" id="PRO_5041361489" description="Methyltransferase FkbM domain-containing protein" evidence="1">
    <location>
        <begin position="18"/>
        <end position="617"/>
    </location>
</feature>
<reference evidence="3" key="1">
    <citation type="submission" date="2023-08" db="EMBL/GenBank/DDBJ databases">
        <authorList>
            <person name="Chen Y."/>
            <person name="Shah S."/>
            <person name="Dougan E. K."/>
            <person name="Thang M."/>
            <person name="Chan C."/>
        </authorList>
    </citation>
    <scope>NUCLEOTIDE SEQUENCE</scope>
</reference>
<organism evidence="3 4">
    <name type="scientific">Effrenium voratum</name>
    <dbReference type="NCBI Taxonomy" id="2562239"/>
    <lineage>
        <taxon>Eukaryota</taxon>
        <taxon>Sar</taxon>
        <taxon>Alveolata</taxon>
        <taxon>Dinophyceae</taxon>
        <taxon>Suessiales</taxon>
        <taxon>Symbiodiniaceae</taxon>
        <taxon>Effrenium</taxon>
    </lineage>
</organism>
<keyword evidence="1" id="KW-0732">Signal</keyword>
<feature type="domain" description="Methyltransferase FkbM" evidence="2">
    <location>
        <begin position="363"/>
        <end position="501"/>
    </location>
</feature>
<dbReference type="SUPFAM" id="SSF53335">
    <property type="entry name" value="S-adenosyl-L-methionine-dependent methyltransferases"/>
    <property type="match status" value="1"/>
</dbReference>
<protein>
    <recommendedName>
        <fullName evidence="2">Methyltransferase FkbM domain-containing protein</fullName>
    </recommendedName>
</protein>
<gene>
    <name evidence="3" type="ORF">EVOR1521_LOCUS7488</name>
</gene>
<dbReference type="Gene3D" id="3.40.50.150">
    <property type="entry name" value="Vaccinia Virus protein VP39"/>
    <property type="match status" value="1"/>
</dbReference>
<accession>A0AA36I182</accession>